<dbReference type="Proteomes" id="UP000290975">
    <property type="component" value="Unassembled WGS sequence"/>
</dbReference>
<feature type="domain" description="N-acetyltransferase" evidence="4">
    <location>
        <begin position="134"/>
        <end position="275"/>
    </location>
</feature>
<feature type="compositionally biased region" description="Low complexity" evidence="3">
    <location>
        <begin position="114"/>
        <end position="125"/>
    </location>
</feature>
<evidence type="ECO:0000313" key="6">
    <source>
        <dbReference type="Proteomes" id="UP000290975"/>
    </source>
</evidence>
<organism evidence="5 6">
    <name type="scientific">Sphingobium xenophagum</name>
    <dbReference type="NCBI Taxonomy" id="121428"/>
    <lineage>
        <taxon>Bacteria</taxon>
        <taxon>Pseudomonadati</taxon>
        <taxon>Pseudomonadota</taxon>
        <taxon>Alphaproteobacteria</taxon>
        <taxon>Sphingomonadales</taxon>
        <taxon>Sphingomonadaceae</taxon>
        <taxon>Sphingobium</taxon>
    </lineage>
</organism>
<feature type="region of interest" description="Disordered" evidence="3">
    <location>
        <begin position="110"/>
        <end position="132"/>
    </location>
</feature>
<dbReference type="EMBL" id="BBQY01000049">
    <property type="protein sequence ID" value="GBH32899.1"/>
    <property type="molecule type" value="Genomic_DNA"/>
</dbReference>
<dbReference type="Gene3D" id="3.40.630.30">
    <property type="match status" value="1"/>
</dbReference>
<dbReference type="GO" id="GO:0016747">
    <property type="term" value="F:acyltransferase activity, transferring groups other than amino-acyl groups"/>
    <property type="evidence" value="ECO:0007669"/>
    <property type="project" value="InterPro"/>
</dbReference>
<dbReference type="InterPro" id="IPR016181">
    <property type="entry name" value="Acyl_CoA_acyltransferase"/>
</dbReference>
<evidence type="ECO:0000256" key="3">
    <source>
        <dbReference type="SAM" id="MobiDB-lite"/>
    </source>
</evidence>
<evidence type="ECO:0000259" key="4">
    <source>
        <dbReference type="PROSITE" id="PS51186"/>
    </source>
</evidence>
<dbReference type="InterPro" id="IPR050832">
    <property type="entry name" value="Bact_Acetyltransf"/>
</dbReference>
<dbReference type="PROSITE" id="PS51186">
    <property type="entry name" value="GNAT"/>
    <property type="match status" value="1"/>
</dbReference>
<protein>
    <recommendedName>
        <fullName evidence="4">N-acetyltransferase domain-containing protein</fullName>
    </recommendedName>
</protein>
<reference evidence="5 6" key="1">
    <citation type="submission" date="2014-12" db="EMBL/GenBank/DDBJ databases">
        <title>Whole genome sequencing of Sphingobium xenophagum OW59.</title>
        <authorList>
            <person name="Ohta Y."/>
            <person name="Nishi S."/>
            <person name="Hatada Y."/>
        </authorList>
    </citation>
    <scope>NUCLEOTIDE SEQUENCE [LARGE SCALE GENOMIC DNA]</scope>
    <source>
        <strain evidence="5 6">OW59</strain>
    </source>
</reference>
<keyword evidence="6" id="KW-1185">Reference proteome</keyword>
<sequence length="275" mass="29426">MSDATRDQTLREMAAHRGFKLVKSRRRKVGAGDYGKYGLTDAGGKPLLGVGDDGLTASLEDIEAFLRKGATSSWKASAHAMPVCAAPTRKATTATHENVEPALRPRARRSIGQTPTPAKKIAAKPAPTPEPAPLRIRAAKRTDAAGMAVLLRQLAQTTIDEHGVAHNLERVRKARGGAIVAVLEGIVGCCGWTLIPTLHHGLIGRITVLLVDGAHRRRGIATAMLDAATTALREAGCTRIEAMSDIDIKNAHNFFRASTFEQTSYRFARAIDAEA</sequence>
<dbReference type="PANTHER" id="PTHR43877">
    <property type="entry name" value="AMINOALKYLPHOSPHONATE N-ACETYLTRANSFERASE-RELATED-RELATED"/>
    <property type="match status" value="1"/>
</dbReference>
<evidence type="ECO:0000256" key="1">
    <source>
        <dbReference type="ARBA" id="ARBA00022679"/>
    </source>
</evidence>
<evidence type="ECO:0000256" key="2">
    <source>
        <dbReference type="ARBA" id="ARBA00023315"/>
    </source>
</evidence>
<proteinExistence type="predicted"/>
<evidence type="ECO:0000313" key="5">
    <source>
        <dbReference type="EMBL" id="GBH32899.1"/>
    </source>
</evidence>
<gene>
    <name evidence="5" type="ORF">MBESOW_P4128</name>
</gene>
<dbReference type="InterPro" id="IPR000182">
    <property type="entry name" value="GNAT_dom"/>
</dbReference>
<dbReference type="AlphaFoldDB" id="A0A401J8B2"/>
<comment type="caution">
    <text evidence="5">The sequence shown here is derived from an EMBL/GenBank/DDBJ whole genome shotgun (WGS) entry which is preliminary data.</text>
</comment>
<name>A0A401J8B2_SPHXE</name>
<keyword evidence="2" id="KW-0012">Acyltransferase</keyword>
<dbReference type="RefSeq" id="WP_086486053.1">
    <property type="nucleotide sequence ID" value="NZ_BBQY01000049.1"/>
</dbReference>
<keyword evidence="1" id="KW-0808">Transferase</keyword>
<dbReference type="SUPFAM" id="SSF55729">
    <property type="entry name" value="Acyl-CoA N-acyltransferases (Nat)"/>
    <property type="match status" value="1"/>
</dbReference>
<accession>A0A401J8B2</accession>
<dbReference type="CDD" id="cd04301">
    <property type="entry name" value="NAT_SF"/>
    <property type="match status" value="1"/>
</dbReference>
<dbReference type="Pfam" id="PF00583">
    <property type="entry name" value="Acetyltransf_1"/>
    <property type="match status" value="1"/>
</dbReference>